<dbReference type="InterPro" id="IPR006059">
    <property type="entry name" value="SBP"/>
</dbReference>
<organism evidence="1 2">
    <name type="scientific">Nesterenkonia xinjiangensis</name>
    <dbReference type="NCBI Taxonomy" id="225327"/>
    <lineage>
        <taxon>Bacteria</taxon>
        <taxon>Bacillati</taxon>
        <taxon>Actinomycetota</taxon>
        <taxon>Actinomycetes</taxon>
        <taxon>Micrococcales</taxon>
        <taxon>Micrococcaceae</taxon>
        <taxon>Nesterenkonia</taxon>
    </lineage>
</organism>
<comment type="caution">
    <text evidence="1">The sequence shown here is derived from an EMBL/GenBank/DDBJ whole genome shotgun (WGS) entry which is preliminary data.</text>
</comment>
<dbReference type="AlphaFoldDB" id="A0A7Z0GKY7"/>
<dbReference type="SUPFAM" id="SSF53850">
    <property type="entry name" value="Periplasmic binding protein-like II"/>
    <property type="match status" value="1"/>
</dbReference>
<dbReference type="EMBL" id="JACCFY010000001">
    <property type="protein sequence ID" value="NYJ77862.1"/>
    <property type="molecule type" value="Genomic_DNA"/>
</dbReference>
<dbReference type="Proteomes" id="UP000535437">
    <property type="component" value="Unassembled WGS sequence"/>
</dbReference>
<dbReference type="RefSeq" id="WP_179541287.1">
    <property type="nucleotide sequence ID" value="NZ_BAAALL010000002.1"/>
</dbReference>
<keyword evidence="1" id="KW-0762">Sugar transport</keyword>
<dbReference type="Pfam" id="PF13416">
    <property type="entry name" value="SBP_bac_8"/>
    <property type="match status" value="1"/>
</dbReference>
<accession>A0A7Z0GKY7</accession>
<proteinExistence type="predicted"/>
<dbReference type="PROSITE" id="PS51257">
    <property type="entry name" value="PROKAR_LIPOPROTEIN"/>
    <property type="match status" value="1"/>
</dbReference>
<evidence type="ECO:0000313" key="2">
    <source>
        <dbReference type="Proteomes" id="UP000535437"/>
    </source>
</evidence>
<name>A0A7Z0GKY7_9MICC</name>
<protein>
    <submittedName>
        <fullName evidence="1">Multiple sugar transport system substrate-binding protein</fullName>
    </submittedName>
</protein>
<evidence type="ECO:0000313" key="1">
    <source>
        <dbReference type="EMBL" id="NYJ77862.1"/>
    </source>
</evidence>
<reference evidence="1 2" key="1">
    <citation type="submission" date="2020-07" db="EMBL/GenBank/DDBJ databases">
        <title>Sequencing the genomes of 1000 actinobacteria strains.</title>
        <authorList>
            <person name="Klenk H.-P."/>
        </authorList>
    </citation>
    <scope>NUCLEOTIDE SEQUENCE [LARGE SCALE GENOMIC DNA]</scope>
    <source>
        <strain evidence="1 2">DSM 15475</strain>
    </source>
</reference>
<dbReference type="PANTHER" id="PTHR43649:SF11">
    <property type="entry name" value="ABC TRANSPORTER SUBSTRATE-BINDING PROTEIN YESO-RELATED"/>
    <property type="match status" value="1"/>
</dbReference>
<keyword evidence="2" id="KW-1185">Reference proteome</keyword>
<dbReference type="PANTHER" id="PTHR43649">
    <property type="entry name" value="ARABINOSE-BINDING PROTEIN-RELATED"/>
    <property type="match status" value="1"/>
</dbReference>
<keyword evidence="1" id="KW-0813">Transport</keyword>
<sequence length="422" mass="45670">MKTTTHGLGVTIVAVTALLVAGCGNSEGEEGDVELRFLWWGSDTRHALTEEVIEAYEEENPGVSISAEYGGFDDHWDQLATQTAGGQAPDIIQMDEQYLREYADRGSLLELEGIDLTKHDEAAVENGKVDGQQFAVTMGINAQVLVADPQVFEEAGVELPDPMTWTWEDYASISAQITEQHEDAWGTSIPGGMGAFQTWMRQQGKSVATDAGELGFEASDASGYFQYFQALMDDGVLPPAELIQENAGSTMEQSLAATGQQAISTWWSNEAVALSAAADRDLEILRYPSFTGDAADAEPWYKSSMYLSASAGTDHPEQVQDFIDFFVNSESAAEIVGVERGIPPNQEMRELVAEDLSGMAAETLDYIDGIESDLGRPEPITPEGGSDFSSVLARYELEVIFGRLSPDEAGRSLVEEASAQLS</sequence>
<dbReference type="Gene3D" id="3.40.190.10">
    <property type="entry name" value="Periplasmic binding protein-like II"/>
    <property type="match status" value="2"/>
</dbReference>
<dbReference type="InterPro" id="IPR050490">
    <property type="entry name" value="Bact_solute-bd_prot1"/>
</dbReference>
<gene>
    <name evidence="1" type="ORF">HNR09_001273</name>
</gene>